<keyword evidence="1 2" id="KW-0808">Transferase</keyword>
<keyword evidence="2" id="KW-0012">Acyltransferase</keyword>
<evidence type="ECO:0000313" key="2">
    <source>
        <dbReference type="EMBL" id="AMZ03413.1"/>
    </source>
</evidence>
<dbReference type="Gene3D" id="3.30.559.10">
    <property type="entry name" value="Chloramphenicol acetyltransferase-like domain"/>
    <property type="match status" value="2"/>
</dbReference>
<protein>
    <submittedName>
        <fullName evidence="2">Acyltransferase ACT7</fullName>
    </submittedName>
</protein>
<sequence length="435" mass="47946">MATVETISTCVVGMAGINPAPISRLELTPWDLQLLLLDPIQKGVLLHRPDESPHTLIDRLKSSLSRALDFYPPLAGRLSAAANDDGTTSFSVDCNNAGVEFTHAVAAAVSVSDILEPKYKPEIIYSFFPLNETVNCEGVSNPLWAVQVTELADGVFIGCAANHAVIDGTPFWDFFNSWSEICRGLDSISKPPVFERWFPSNVSAANLPIRLPPLEQNVSEEFFQPPFLERFLHFSKESLSKLKAKANSEAGSDNITTLQALTAHLWRSYIQCHLKHSATMSEEAKFVIIVGARARIPLPEGYFGNAVHVARTTASVTELLQEGLCDTAMKINEIVGEQKRERLIKYLEDWATNPTLHRKGSFSFSVTSSPRHNVFGIDFGWGRPTAVRSGKVQKFDGKMTLFPAAEAGGIDVEVCMAPEIWRALGDSDDIFELHN</sequence>
<dbReference type="Pfam" id="PF02458">
    <property type="entry name" value="Transferase"/>
    <property type="match status" value="1"/>
</dbReference>
<accession>A0A1B0VRR2</accession>
<dbReference type="InterPro" id="IPR023213">
    <property type="entry name" value="CAT-like_dom_sf"/>
</dbReference>
<dbReference type="GO" id="GO:0016746">
    <property type="term" value="F:acyltransferase activity"/>
    <property type="evidence" value="ECO:0007669"/>
    <property type="project" value="UniProtKB-KW"/>
</dbReference>
<dbReference type="EMBL" id="KT382369">
    <property type="protein sequence ID" value="AMZ03413.1"/>
    <property type="molecule type" value="mRNA"/>
</dbReference>
<name>A0A1B0VRR2_9LAMI</name>
<dbReference type="PANTHER" id="PTHR31896:SF43">
    <property type="entry name" value="PROTEIN ENHANCED PSEUDOMONAS SUSCEPTIBILITY 1"/>
    <property type="match status" value="1"/>
</dbReference>
<organism evidence="2">
    <name type="scientific">Plectranthus barbatus</name>
    <dbReference type="NCBI Taxonomy" id="41228"/>
    <lineage>
        <taxon>Eukaryota</taxon>
        <taxon>Viridiplantae</taxon>
        <taxon>Streptophyta</taxon>
        <taxon>Embryophyta</taxon>
        <taxon>Tracheophyta</taxon>
        <taxon>Spermatophyta</taxon>
        <taxon>Magnoliopsida</taxon>
        <taxon>eudicotyledons</taxon>
        <taxon>Gunneridae</taxon>
        <taxon>Pentapetalae</taxon>
        <taxon>asterids</taxon>
        <taxon>lamiids</taxon>
        <taxon>Lamiales</taxon>
        <taxon>Lamiaceae</taxon>
        <taxon>Nepetoideae</taxon>
        <taxon>Ocimeae</taxon>
        <taxon>Plectranthinae</taxon>
        <taxon>Plectranthus</taxon>
    </lineage>
</organism>
<dbReference type="AlphaFoldDB" id="A0A1B0VRR2"/>
<evidence type="ECO:0000256" key="1">
    <source>
        <dbReference type="ARBA" id="ARBA00022679"/>
    </source>
</evidence>
<dbReference type="PANTHER" id="PTHR31896">
    <property type="entry name" value="FAMILY REGULATORY PROTEIN, PUTATIVE (AFU_ORTHOLOGUE AFUA_3G14730)-RELATED"/>
    <property type="match status" value="1"/>
</dbReference>
<proteinExistence type="evidence at transcript level"/>
<reference evidence="2" key="1">
    <citation type="submission" date="2015-08" db="EMBL/GenBank/DDBJ databases">
        <title>Elucidation of the biosynthetic pathway of forskolin and production in yeast.</title>
        <authorList>
            <person name="Pateraki I."/>
            <person name="Andersen-Ranberg J."/>
            <person name="Jensen N.B."/>
            <person name="Wubshet S.G."/>
            <person name="Staerk D."/>
            <person name="Hallstrroem B."/>
            <person name="Hamberger B."/>
            <person name="Olsen C.E."/>
            <person name="Hansen J."/>
            <person name="Moeller B.L."/>
            <person name="Hamberger B."/>
        </authorList>
    </citation>
    <scope>NUCLEOTIDE SEQUENCE</scope>
</reference>
<dbReference type="InterPro" id="IPR051283">
    <property type="entry name" value="Sec_Metabolite_Acyltrans"/>
</dbReference>